<dbReference type="EMBL" id="KK116493">
    <property type="protein sequence ID" value="KFM67904.1"/>
    <property type="molecule type" value="Genomic_DNA"/>
</dbReference>
<name>A0A087TS15_STEMI</name>
<evidence type="ECO:0000313" key="1">
    <source>
        <dbReference type="EMBL" id="KFM67904.1"/>
    </source>
</evidence>
<keyword evidence="2" id="KW-1185">Reference proteome</keyword>
<protein>
    <submittedName>
        <fullName evidence="1">Uncharacterized protein</fullName>
    </submittedName>
</protein>
<evidence type="ECO:0000313" key="2">
    <source>
        <dbReference type="Proteomes" id="UP000054359"/>
    </source>
</evidence>
<sequence>MRNQVNCFPPVFKLYLSTKNASECRGKMPKKKYHLHLLQN</sequence>
<organism evidence="1 2">
    <name type="scientific">Stegodyphus mimosarum</name>
    <name type="common">African social velvet spider</name>
    <dbReference type="NCBI Taxonomy" id="407821"/>
    <lineage>
        <taxon>Eukaryota</taxon>
        <taxon>Metazoa</taxon>
        <taxon>Ecdysozoa</taxon>
        <taxon>Arthropoda</taxon>
        <taxon>Chelicerata</taxon>
        <taxon>Arachnida</taxon>
        <taxon>Araneae</taxon>
        <taxon>Araneomorphae</taxon>
        <taxon>Entelegynae</taxon>
        <taxon>Eresoidea</taxon>
        <taxon>Eresidae</taxon>
        <taxon>Stegodyphus</taxon>
    </lineage>
</organism>
<feature type="non-terminal residue" evidence="1">
    <location>
        <position position="40"/>
    </location>
</feature>
<dbReference type="Proteomes" id="UP000054359">
    <property type="component" value="Unassembled WGS sequence"/>
</dbReference>
<dbReference type="AlphaFoldDB" id="A0A087TS15"/>
<gene>
    <name evidence="1" type="ORF">X975_20805</name>
</gene>
<accession>A0A087TS15</accession>
<reference evidence="1 2" key="1">
    <citation type="submission" date="2013-11" db="EMBL/GenBank/DDBJ databases">
        <title>Genome sequencing of Stegodyphus mimosarum.</title>
        <authorList>
            <person name="Bechsgaard J."/>
        </authorList>
    </citation>
    <scope>NUCLEOTIDE SEQUENCE [LARGE SCALE GENOMIC DNA]</scope>
</reference>
<proteinExistence type="predicted"/>